<reference evidence="2 3" key="1">
    <citation type="submission" date="2019-03" db="EMBL/GenBank/DDBJ databases">
        <title>Cellulosimicrobium funkei JCM14302 Assembly.</title>
        <authorList>
            <person name="Dou T."/>
        </authorList>
    </citation>
    <scope>NUCLEOTIDE SEQUENCE [LARGE SCALE GENOMIC DNA]</scope>
    <source>
        <strain evidence="2 3">JCM 14302</strain>
    </source>
</reference>
<protein>
    <submittedName>
        <fullName evidence="2">Class F sortase</fullName>
    </submittedName>
</protein>
<dbReference type="Gene3D" id="2.40.260.10">
    <property type="entry name" value="Sortase"/>
    <property type="match status" value="1"/>
</dbReference>
<dbReference type="AlphaFoldDB" id="A0A4Y8R901"/>
<proteinExistence type="predicted"/>
<keyword evidence="3" id="KW-1185">Reference proteome</keyword>
<dbReference type="InterPro" id="IPR042001">
    <property type="entry name" value="Sortase_F"/>
</dbReference>
<dbReference type="InterPro" id="IPR023365">
    <property type="entry name" value="Sortase_dom-sf"/>
</dbReference>
<evidence type="ECO:0000313" key="2">
    <source>
        <dbReference type="EMBL" id="TFF17559.1"/>
    </source>
</evidence>
<keyword evidence="1" id="KW-0378">Hydrolase</keyword>
<sequence length="161" mass="16871">MPVRPARDVPSPPPPAPARVVVGDLGIDLPVEPAGVDPEGRMALPGSGDVAAWYRFGPAPASPTGTTLVAAHVDDPDGVGPFGRLREITTGASVDVVDATGTSYTYTVTDIRSIAKPDVPLDALFDRDGERRLVLVTCGGRWDAERRSYSDNVVVTAVPAR</sequence>
<dbReference type="Proteomes" id="UP000298003">
    <property type="component" value="Unassembled WGS sequence"/>
</dbReference>
<dbReference type="InterPro" id="IPR005754">
    <property type="entry name" value="Sortase"/>
</dbReference>
<organism evidence="2 3">
    <name type="scientific">Cellulosimicrobium funkei</name>
    <dbReference type="NCBI Taxonomy" id="264251"/>
    <lineage>
        <taxon>Bacteria</taxon>
        <taxon>Bacillati</taxon>
        <taxon>Actinomycetota</taxon>
        <taxon>Actinomycetes</taxon>
        <taxon>Micrococcales</taxon>
        <taxon>Promicromonosporaceae</taxon>
        <taxon>Cellulosimicrobium</taxon>
    </lineage>
</organism>
<dbReference type="CDD" id="cd05829">
    <property type="entry name" value="Sortase_F"/>
    <property type="match status" value="1"/>
</dbReference>
<name>A0A4Y8R901_9MICO</name>
<evidence type="ECO:0000313" key="3">
    <source>
        <dbReference type="Proteomes" id="UP000298003"/>
    </source>
</evidence>
<accession>A0A4Y8R901</accession>
<gene>
    <name evidence="2" type="ORF">E1O70_00925</name>
</gene>
<comment type="caution">
    <text evidence="2">The sequence shown here is derived from an EMBL/GenBank/DDBJ whole genome shotgun (WGS) entry which is preliminary data.</text>
</comment>
<evidence type="ECO:0000256" key="1">
    <source>
        <dbReference type="ARBA" id="ARBA00022801"/>
    </source>
</evidence>
<dbReference type="EMBL" id="SOZH01000001">
    <property type="protein sequence ID" value="TFF17559.1"/>
    <property type="molecule type" value="Genomic_DNA"/>
</dbReference>
<dbReference type="SUPFAM" id="SSF63817">
    <property type="entry name" value="Sortase"/>
    <property type="match status" value="1"/>
</dbReference>
<dbReference type="GO" id="GO:0016787">
    <property type="term" value="F:hydrolase activity"/>
    <property type="evidence" value="ECO:0007669"/>
    <property type="project" value="UniProtKB-KW"/>
</dbReference>
<dbReference type="Pfam" id="PF04203">
    <property type="entry name" value="Sortase"/>
    <property type="match status" value="1"/>
</dbReference>